<dbReference type="InterPro" id="IPR015915">
    <property type="entry name" value="Kelch-typ_b-propeller"/>
</dbReference>
<dbReference type="Pfam" id="PF25210">
    <property type="entry name" value="Kelch_FKB95"/>
    <property type="match status" value="1"/>
</dbReference>
<dbReference type="InterPro" id="IPR057499">
    <property type="entry name" value="Kelch_FKB95"/>
</dbReference>
<evidence type="ECO:0000259" key="1">
    <source>
        <dbReference type="PROSITE" id="PS50181"/>
    </source>
</evidence>
<dbReference type="CDD" id="cd22152">
    <property type="entry name" value="F-box_AtAFR-like"/>
    <property type="match status" value="1"/>
</dbReference>
<dbReference type="SUPFAM" id="SSF117281">
    <property type="entry name" value="Kelch motif"/>
    <property type="match status" value="1"/>
</dbReference>
<dbReference type="InterPro" id="IPR037293">
    <property type="entry name" value="Gal_Oxidase_central_sf"/>
</dbReference>
<dbReference type="Proteomes" id="UP000824890">
    <property type="component" value="Unassembled WGS sequence"/>
</dbReference>
<organism evidence="2 3">
    <name type="scientific">Brassica napus</name>
    <name type="common">Rape</name>
    <dbReference type="NCBI Taxonomy" id="3708"/>
    <lineage>
        <taxon>Eukaryota</taxon>
        <taxon>Viridiplantae</taxon>
        <taxon>Streptophyta</taxon>
        <taxon>Embryophyta</taxon>
        <taxon>Tracheophyta</taxon>
        <taxon>Spermatophyta</taxon>
        <taxon>Magnoliopsida</taxon>
        <taxon>eudicotyledons</taxon>
        <taxon>Gunneridae</taxon>
        <taxon>Pentapetalae</taxon>
        <taxon>rosids</taxon>
        <taxon>malvids</taxon>
        <taxon>Brassicales</taxon>
        <taxon>Brassicaceae</taxon>
        <taxon>Brassiceae</taxon>
        <taxon>Brassica</taxon>
    </lineage>
</organism>
<proteinExistence type="predicted"/>
<dbReference type="PROSITE" id="PS50181">
    <property type="entry name" value="FBOX"/>
    <property type="match status" value="1"/>
</dbReference>
<dbReference type="Gene3D" id="2.130.10.80">
    <property type="entry name" value="Galactose oxidase/kelch, beta-propeller"/>
    <property type="match status" value="1"/>
</dbReference>
<dbReference type="InterPro" id="IPR050354">
    <property type="entry name" value="F-box/kelch-repeat_ARATH"/>
</dbReference>
<dbReference type="Gene3D" id="1.20.1280.50">
    <property type="match status" value="1"/>
</dbReference>
<dbReference type="PANTHER" id="PTHR24414">
    <property type="entry name" value="F-BOX/KELCH-REPEAT PROTEIN SKIP4"/>
    <property type="match status" value="1"/>
</dbReference>
<dbReference type="EMBL" id="JAGKQM010000003">
    <property type="protein sequence ID" value="KAH0935800.1"/>
    <property type="molecule type" value="Genomic_DNA"/>
</dbReference>
<evidence type="ECO:0000313" key="2">
    <source>
        <dbReference type="EMBL" id="KAH0935800.1"/>
    </source>
</evidence>
<reference evidence="2 3" key="1">
    <citation type="submission" date="2021-05" db="EMBL/GenBank/DDBJ databases">
        <title>Genome Assembly of Synthetic Allotetraploid Brassica napus Reveals Homoeologous Exchanges between Subgenomes.</title>
        <authorList>
            <person name="Davis J.T."/>
        </authorList>
    </citation>
    <scope>NUCLEOTIDE SEQUENCE [LARGE SCALE GENOMIC DNA]</scope>
    <source>
        <strain evidence="3">cv. Da-Ae</strain>
        <tissue evidence="2">Seedling</tissue>
    </source>
</reference>
<feature type="non-terminal residue" evidence="2">
    <location>
        <position position="346"/>
    </location>
</feature>
<dbReference type="SMART" id="SM00256">
    <property type="entry name" value="FBOX"/>
    <property type="match status" value="1"/>
</dbReference>
<protein>
    <recommendedName>
        <fullName evidence="1">F-box domain-containing protein</fullName>
    </recommendedName>
</protein>
<dbReference type="Pfam" id="PF00646">
    <property type="entry name" value="F-box"/>
    <property type="match status" value="1"/>
</dbReference>
<evidence type="ECO:0000313" key="3">
    <source>
        <dbReference type="Proteomes" id="UP000824890"/>
    </source>
</evidence>
<feature type="non-terminal residue" evidence="2">
    <location>
        <position position="1"/>
    </location>
</feature>
<accession>A0ABQ8E537</accession>
<sequence length="346" mass="39727">PIMISDEVEPTKKKKKTVPDELPSMFSSLPDEIIENILARVSRWKYPSLSLVSKRFHSLLSSMDIYKARSQIGSNETCLYIWLKLPGHPCASWFSLRTRPNNQNRTKRRKGKISFKRDSSVMSEPSSSVRIFDCRNHTWRDAPNMTVARENAQTVLVDEKIYVMGGCDIDKYYANWIEIFDVRTQAWTALPGPGADDEDELRNHLRKNNSKYYIVNVFKGKFYLAADEKEYSYEPKNENSSFVSGPVQIWGKIGGDIICGCTGSGHLMWSGFENEGIEWSGIKVMWDRYPPSVSSSSIKRNSKIRYAEISLESRRNGREMWGKVECVDVLTFPVESYEWFDCVAAS</sequence>
<dbReference type="PANTHER" id="PTHR24414:SF119">
    <property type="entry name" value="F-BOX DOMAIN-CONTAINING PROTEIN"/>
    <property type="match status" value="1"/>
</dbReference>
<dbReference type="InterPro" id="IPR036047">
    <property type="entry name" value="F-box-like_dom_sf"/>
</dbReference>
<dbReference type="SUPFAM" id="SSF81383">
    <property type="entry name" value="F-box domain"/>
    <property type="match status" value="1"/>
</dbReference>
<name>A0ABQ8E537_BRANA</name>
<comment type="caution">
    <text evidence="2">The sequence shown here is derived from an EMBL/GenBank/DDBJ whole genome shotgun (WGS) entry which is preliminary data.</text>
</comment>
<keyword evidence="3" id="KW-1185">Reference proteome</keyword>
<feature type="domain" description="F-box" evidence="1">
    <location>
        <begin position="23"/>
        <end position="69"/>
    </location>
</feature>
<gene>
    <name evidence="2" type="ORF">HID58_012917</name>
</gene>
<dbReference type="InterPro" id="IPR001810">
    <property type="entry name" value="F-box_dom"/>
</dbReference>